<keyword evidence="5 11" id="KW-0547">Nucleotide-binding</keyword>
<dbReference type="InterPro" id="IPR036652">
    <property type="entry name" value="YjeF_N_dom_sf"/>
</dbReference>
<dbReference type="GeneID" id="136823995"/>
<evidence type="ECO:0000256" key="11">
    <source>
        <dbReference type="HAMAP-Rule" id="MF_03159"/>
    </source>
</evidence>
<dbReference type="EnsemblMetazoa" id="CLYHEMT023030.1">
    <property type="protein sequence ID" value="CLYHEMP023030.1"/>
    <property type="gene ID" value="CLYHEMG023030"/>
</dbReference>
<feature type="binding site" evidence="11">
    <location>
        <begin position="109"/>
        <end position="113"/>
    </location>
    <ligand>
        <name>(6S)-NADPHX</name>
        <dbReference type="ChEBI" id="CHEBI:64076"/>
    </ligand>
</feature>
<comment type="caution">
    <text evidence="11">Lacks conserved residue(s) required for the propagation of feature annotation.</text>
</comment>
<dbReference type="GO" id="GO:0046872">
    <property type="term" value="F:metal ion binding"/>
    <property type="evidence" value="ECO:0007669"/>
    <property type="project" value="UniProtKB-KW"/>
</dbReference>
<dbReference type="PANTHER" id="PTHR13232">
    <property type="entry name" value="NAD(P)H-HYDRATE EPIMERASE"/>
    <property type="match status" value="1"/>
</dbReference>
<comment type="function">
    <text evidence="11">Catalyzes the epimerization of the S- and R-forms of NAD(P)HX, a damaged form of NAD(P)H that is a result of enzymatic or heat-dependent hydration. This is a prerequisite for the S-specific NAD(P)H-hydrate dehydratase to allow the repair of both epimers of NAD(P)HX.</text>
</comment>
<comment type="cofactor">
    <cofactor evidence="11">
        <name>K(+)</name>
        <dbReference type="ChEBI" id="CHEBI:29103"/>
    </cofactor>
    <text evidence="11">Binds 1 potassium ion per subunit.</text>
</comment>
<dbReference type="FunFam" id="3.40.50.10260:FF:000002">
    <property type="entry name" value="NAD(P)H-hydrate epimerase"/>
    <property type="match status" value="1"/>
</dbReference>
<dbReference type="Proteomes" id="UP000594262">
    <property type="component" value="Unplaced"/>
</dbReference>
<organism evidence="13 14">
    <name type="scientific">Clytia hemisphaerica</name>
    <dbReference type="NCBI Taxonomy" id="252671"/>
    <lineage>
        <taxon>Eukaryota</taxon>
        <taxon>Metazoa</taxon>
        <taxon>Cnidaria</taxon>
        <taxon>Hydrozoa</taxon>
        <taxon>Hydroidolina</taxon>
        <taxon>Leptothecata</taxon>
        <taxon>Obeliida</taxon>
        <taxon>Clytiidae</taxon>
        <taxon>Clytia</taxon>
    </lineage>
</organism>
<name>A0A7M6DQW3_9CNID</name>
<dbReference type="EC" id="5.1.99.6" evidence="3 11"/>
<feature type="binding site" evidence="11">
    <location>
        <position position="210"/>
    </location>
    <ligand>
        <name>K(+)</name>
        <dbReference type="ChEBI" id="CHEBI:29103"/>
    </ligand>
</feature>
<keyword evidence="7 11" id="KW-0630">Potassium</keyword>
<comment type="catalytic activity">
    <reaction evidence="1 11">
        <text>(6R)-NADHX = (6S)-NADHX</text>
        <dbReference type="Rhea" id="RHEA:32215"/>
        <dbReference type="ChEBI" id="CHEBI:64074"/>
        <dbReference type="ChEBI" id="CHEBI:64075"/>
        <dbReference type="EC" id="5.1.99.6"/>
    </reaction>
</comment>
<comment type="catalytic activity">
    <reaction evidence="2 11">
        <text>(6R)-NADPHX = (6S)-NADPHX</text>
        <dbReference type="Rhea" id="RHEA:32227"/>
        <dbReference type="ChEBI" id="CHEBI:64076"/>
        <dbReference type="ChEBI" id="CHEBI:64077"/>
        <dbReference type="EC" id="5.1.99.6"/>
    </reaction>
</comment>
<keyword evidence="9 11" id="KW-0413">Isomerase</keyword>
<evidence type="ECO:0000259" key="12">
    <source>
        <dbReference type="PROSITE" id="PS51385"/>
    </source>
</evidence>
<evidence type="ECO:0000313" key="14">
    <source>
        <dbReference type="Proteomes" id="UP000594262"/>
    </source>
</evidence>
<feature type="binding site" evidence="11">
    <location>
        <position position="110"/>
    </location>
    <ligand>
        <name>K(+)</name>
        <dbReference type="ChEBI" id="CHEBI:29103"/>
    </ligand>
</feature>
<feature type="domain" description="YjeF N-terminal" evidence="12">
    <location>
        <begin position="53"/>
        <end position="264"/>
    </location>
</feature>
<evidence type="ECO:0000256" key="4">
    <source>
        <dbReference type="ARBA" id="ARBA00022723"/>
    </source>
</evidence>
<keyword evidence="4 11" id="KW-0479">Metal-binding</keyword>
<keyword evidence="14" id="KW-1185">Reference proteome</keyword>
<feature type="binding site" evidence="11">
    <location>
        <begin position="178"/>
        <end position="184"/>
    </location>
    <ligand>
        <name>(6S)-NADPHX</name>
        <dbReference type="ChEBI" id="CHEBI:64076"/>
    </ligand>
</feature>
<dbReference type="HAMAP" id="MF_01966">
    <property type="entry name" value="NADHX_epimerase"/>
    <property type="match status" value="1"/>
</dbReference>
<evidence type="ECO:0000256" key="1">
    <source>
        <dbReference type="ARBA" id="ARBA00000013"/>
    </source>
</evidence>
<dbReference type="InterPro" id="IPR032976">
    <property type="entry name" value="YJEFN_prot_NAXE-like"/>
</dbReference>
<dbReference type="RefSeq" id="XP_066936257.1">
    <property type="nucleotide sequence ID" value="XM_067080156.1"/>
</dbReference>
<dbReference type="AlphaFoldDB" id="A0A7M6DQW3"/>
<accession>A0A7M6DQW3</accession>
<evidence type="ECO:0000256" key="3">
    <source>
        <dbReference type="ARBA" id="ARBA00012228"/>
    </source>
</evidence>
<evidence type="ECO:0000256" key="2">
    <source>
        <dbReference type="ARBA" id="ARBA00000909"/>
    </source>
</evidence>
<dbReference type="GO" id="GO:0000166">
    <property type="term" value="F:nucleotide binding"/>
    <property type="evidence" value="ECO:0007669"/>
    <property type="project" value="UniProtKB-KW"/>
</dbReference>
<dbReference type="OrthoDB" id="10064708at2759"/>
<reference evidence="13" key="1">
    <citation type="submission" date="2021-01" db="UniProtKB">
        <authorList>
            <consortium name="EnsemblMetazoa"/>
        </authorList>
    </citation>
    <scope>IDENTIFICATION</scope>
</reference>
<evidence type="ECO:0000256" key="6">
    <source>
        <dbReference type="ARBA" id="ARBA00022857"/>
    </source>
</evidence>
<feature type="binding site" evidence="11">
    <location>
        <position position="207"/>
    </location>
    <ligand>
        <name>(6S)-NADPHX</name>
        <dbReference type="ChEBI" id="CHEBI:64076"/>
    </ligand>
</feature>
<evidence type="ECO:0000256" key="8">
    <source>
        <dbReference type="ARBA" id="ARBA00023027"/>
    </source>
</evidence>
<evidence type="ECO:0000256" key="10">
    <source>
        <dbReference type="ARBA" id="ARBA00041210"/>
    </source>
</evidence>
<sequence>MHKQTFKLLVNLVKRTASRVPRSCINQNPLTFSTKAYPDWRINNMKFLNQVEAQNIDIELFNEYKFSIEQLMELAGLSVACAVAKSFPLDSLLNATRKNRIFVCCGPGNNGGDGLVAARHLRHFGYDPVVYYPKRPNKDLFRILTEQCARQGIPFLDEMPSSAYISENYNFVVDAIFGFSFRGDVRAPFDMILEVLKSISVPIASVDVPSGWNVENGNAEGINPDVLISLTAPKLCAAKFRGERHYLGGRFVPKALEDKYHLDLPLFPDQECVVLLPKIK</sequence>
<proteinExistence type="inferred from homology"/>
<comment type="similarity">
    <text evidence="11">Belongs to the NnrE/AIBP family.</text>
</comment>
<keyword evidence="6" id="KW-0521">NADP</keyword>
<evidence type="ECO:0000256" key="9">
    <source>
        <dbReference type="ARBA" id="ARBA00023235"/>
    </source>
</evidence>
<dbReference type="SUPFAM" id="SSF64153">
    <property type="entry name" value="YjeF N-terminal domain-like"/>
    <property type="match status" value="1"/>
</dbReference>
<dbReference type="GO" id="GO:0052856">
    <property type="term" value="F:NAD(P)HX epimerase activity"/>
    <property type="evidence" value="ECO:0007669"/>
    <property type="project" value="UniProtKB-UniRule"/>
</dbReference>
<evidence type="ECO:0000313" key="13">
    <source>
        <dbReference type="EnsemblMetazoa" id="CLYHEMP023030.1"/>
    </source>
</evidence>
<dbReference type="PROSITE" id="PS51385">
    <property type="entry name" value="YJEF_N"/>
    <property type="match status" value="1"/>
</dbReference>
<evidence type="ECO:0000256" key="5">
    <source>
        <dbReference type="ARBA" id="ARBA00022741"/>
    </source>
</evidence>
<dbReference type="InterPro" id="IPR004443">
    <property type="entry name" value="YjeF_N_dom"/>
</dbReference>
<protein>
    <recommendedName>
        <fullName evidence="3 11">NAD(P)H-hydrate epimerase</fullName>
        <ecNumber evidence="3 11">5.1.99.6</ecNumber>
    </recommendedName>
    <alternativeName>
        <fullName evidence="10 11">NAD(P)HX epimerase</fullName>
    </alternativeName>
</protein>
<feature type="binding site" evidence="11">
    <location>
        <position position="174"/>
    </location>
    <ligand>
        <name>K(+)</name>
        <dbReference type="ChEBI" id="CHEBI:29103"/>
    </ligand>
</feature>
<dbReference type="Gene3D" id="3.40.50.10260">
    <property type="entry name" value="YjeF N-terminal domain"/>
    <property type="match status" value="1"/>
</dbReference>
<dbReference type="GO" id="GO:0005739">
    <property type="term" value="C:mitochondrion"/>
    <property type="evidence" value="ECO:0007669"/>
    <property type="project" value="TreeGrafter"/>
</dbReference>
<dbReference type="Pfam" id="PF03853">
    <property type="entry name" value="YjeF_N"/>
    <property type="match status" value="1"/>
</dbReference>
<evidence type="ECO:0000256" key="7">
    <source>
        <dbReference type="ARBA" id="ARBA00022958"/>
    </source>
</evidence>
<dbReference type="NCBIfam" id="TIGR00197">
    <property type="entry name" value="yjeF_nterm"/>
    <property type="match status" value="1"/>
</dbReference>
<dbReference type="PANTHER" id="PTHR13232:SF10">
    <property type="entry name" value="NAD(P)H-HYDRATE EPIMERASE"/>
    <property type="match status" value="1"/>
</dbReference>
<keyword evidence="8 11" id="KW-0520">NAD</keyword>